<dbReference type="Gene3D" id="3.40.50.1820">
    <property type="entry name" value="alpha/beta hydrolase"/>
    <property type="match status" value="1"/>
</dbReference>
<accession>A0A1N7QIL1</accession>
<gene>
    <name evidence="2" type="ORF">SAMN05421580_1236</name>
</gene>
<dbReference type="PANTHER" id="PTHR47751:SF1">
    <property type="entry name" value="SUPERFAMILY HYDROLASE, PUTATIVE (AFU_ORTHOLOGUE AFUA_2G16580)-RELATED"/>
    <property type="match status" value="1"/>
</dbReference>
<name>A0A1N7QIL1_9RHOB</name>
<proteinExistence type="predicted"/>
<dbReference type="STRING" id="453582.SAMN05421580_1236"/>
<dbReference type="PANTHER" id="PTHR47751">
    <property type="entry name" value="SUPERFAMILY HYDROLASE, PUTATIVE (AFU_ORTHOLOGUE AFUA_2G16580)-RELATED"/>
    <property type="match status" value="1"/>
</dbReference>
<dbReference type="AlphaFoldDB" id="A0A1N7QIL1"/>
<evidence type="ECO:0000259" key="1">
    <source>
        <dbReference type="Pfam" id="PF12697"/>
    </source>
</evidence>
<keyword evidence="3" id="KW-1185">Reference proteome</keyword>
<dbReference type="Gene3D" id="1.10.10.800">
    <property type="match status" value="1"/>
</dbReference>
<feature type="domain" description="AB hydrolase-1" evidence="1">
    <location>
        <begin position="51"/>
        <end position="291"/>
    </location>
</feature>
<organism evidence="2 3">
    <name type="scientific">Rhodobacter aestuarii</name>
    <dbReference type="NCBI Taxonomy" id="453582"/>
    <lineage>
        <taxon>Bacteria</taxon>
        <taxon>Pseudomonadati</taxon>
        <taxon>Pseudomonadota</taxon>
        <taxon>Alphaproteobacteria</taxon>
        <taxon>Rhodobacterales</taxon>
        <taxon>Rhodobacter group</taxon>
        <taxon>Rhodobacter</taxon>
    </lineage>
</organism>
<protein>
    <recommendedName>
        <fullName evidence="1">AB hydrolase-1 domain-containing protein</fullName>
    </recommendedName>
</protein>
<dbReference type="EMBL" id="FTOG01000023">
    <property type="protein sequence ID" value="SIT22648.1"/>
    <property type="molecule type" value="Genomic_DNA"/>
</dbReference>
<dbReference type="Proteomes" id="UP000186221">
    <property type="component" value="Unassembled WGS sequence"/>
</dbReference>
<dbReference type="Pfam" id="PF12697">
    <property type="entry name" value="Abhydrolase_6"/>
    <property type="match status" value="1"/>
</dbReference>
<dbReference type="InterPro" id="IPR051411">
    <property type="entry name" value="Polyketide_trans_af380"/>
</dbReference>
<sequence length="306" mass="32277">MTRITFPNSNTPAIAMAAQLHLPEGFDAARNYPAIVVTHPGGGVKEQTAGTYAAALAKAGFVTIAYDASHQGESGGDLRQLENPHIRTEDVSAVIDHLTTLPFVDAERIGAAGICAGAGYTANAAINDPRIKAVGTVSAVNIGAMFRHGWDGSLPSEAAIPYLEMGAAARSSDAAGNPVAQMPMAPLKEEDAPNEELRQAWEYYHTQRAQCATAPGWATARSLTQLVSYDAFNMAEVFLRQPLQIVAGSEAGSKWMSDDLYARAASAEKGFHVVEGANHMMLYDGAQFVAEAAGVLATFFGKHLAA</sequence>
<dbReference type="InterPro" id="IPR029058">
    <property type="entry name" value="AB_hydrolase_fold"/>
</dbReference>
<reference evidence="3" key="1">
    <citation type="submission" date="2017-01" db="EMBL/GenBank/DDBJ databases">
        <authorList>
            <person name="Varghese N."/>
            <person name="Submissions S."/>
        </authorList>
    </citation>
    <scope>NUCLEOTIDE SEQUENCE [LARGE SCALE GENOMIC DNA]</scope>
    <source>
        <strain evidence="3">DSM 19945</strain>
    </source>
</reference>
<dbReference type="SUPFAM" id="SSF53474">
    <property type="entry name" value="alpha/beta-Hydrolases"/>
    <property type="match status" value="1"/>
</dbReference>
<dbReference type="OrthoDB" id="9805123at2"/>
<dbReference type="InterPro" id="IPR000073">
    <property type="entry name" value="AB_hydrolase_1"/>
</dbReference>
<evidence type="ECO:0000313" key="3">
    <source>
        <dbReference type="Proteomes" id="UP000186221"/>
    </source>
</evidence>
<evidence type="ECO:0000313" key="2">
    <source>
        <dbReference type="EMBL" id="SIT22648.1"/>
    </source>
</evidence>
<dbReference type="RefSeq" id="WP_076486544.1">
    <property type="nucleotide sequence ID" value="NZ_FTOG01000023.1"/>
</dbReference>